<dbReference type="OrthoDB" id="5839at2759"/>
<dbReference type="GO" id="GO:0003924">
    <property type="term" value="F:GTPase activity"/>
    <property type="evidence" value="ECO:0007669"/>
    <property type="project" value="TreeGrafter"/>
</dbReference>
<reference evidence="7" key="1">
    <citation type="journal article" date="2018" name="Nat. Microbiol.">
        <title>Leveraging single-cell genomics to expand the fungal tree of life.</title>
        <authorList>
            <person name="Ahrendt S.R."/>
            <person name="Quandt C.A."/>
            <person name="Ciobanu D."/>
            <person name="Clum A."/>
            <person name="Salamov A."/>
            <person name="Andreopoulos B."/>
            <person name="Cheng J.F."/>
            <person name="Woyke T."/>
            <person name="Pelin A."/>
            <person name="Henrissat B."/>
            <person name="Reynolds N.K."/>
            <person name="Benny G.L."/>
            <person name="Smith M.E."/>
            <person name="James T.Y."/>
            <person name="Grigoriev I.V."/>
        </authorList>
    </citation>
    <scope>NUCLEOTIDE SEQUENCE [LARGE SCALE GENOMIC DNA]</scope>
</reference>
<evidence type="ECO:0000256" key="2">
    <source>
        <dbReference type="ARBA" id="ARBA00022741"/>
    </source>
</evidence>
<evidence type="ECO:0000313" key="7">
    <source>
        <dbReference type="Proteomes" id="UP000269721"/>
    </source>
</evidence>
<keyword evidence="3 5" id="KW-0378">Hydrolase</keyword>
<evidence type="ECO:0000256" key="1">
    <source>
        <dbReference type="ARBA" id="ARBA00005290"/>
    </source>
</evidence>
<evidence type="ECO:0000256" key="3">
    <source>
        <dbReference type="ARBA" id="ARBA00022801"/>
    </source>
</evidence>
<sequence>MGKFAVFVIGPAGTGKTTFCATMQEHLSSLKKESILMNLDPAAITAAANIDIRHHWPLEEIMNEYSMGPNGGLIKCVEMMVSEANWLESSISGYGDEFMFVDCPGQIELYMHSDVMQKIIGTFAQNDYSICVVFLLDSQFLQDSSKFLAGILNSLSAMLQLELPHVNIITKMDLLGDISDEDYDNLQKFFYPDTNLLKSSERENMKELDIAISALIENFNLVEFCPLNITDRNSIEDVLVYINNVLQNDDLDVSGPDYIDFDKT</sequence>
<dbReference type="PANTHER" id="PTHR21231:SF7">
    <property type="entry name" value="GPN-LOOP GTPASE 3"/>
    <property type="match status" value="1"/>
</dbReference>
<dbReference type="AlphaFoldDB" id="A0A4P9WH16"/>
<dbReference type="InterPro" id="IPR027417">
    <property type="entry name" value="P-loop_NTPase"/>
</dbReference>
<gene>
    <name evidence="6" type="ORF">BDK51DRAFT_18074</name>
</gene>
<comment type="similarity">
    <text evidence="1 5">Belongs to the GPN-loop GTPase family.</text>
</comment>
<dbReference type="Gene3D" id="3.40.50.300">
    <property type="entry name" value="P-loop containing nucleotide triphosphate hydrolases"/>
    <property type="match status" value="1"/>
</dbReference>
<dbReference type="Proteomes" id="UP000269721">
    <property type="component" value="Unassembled WGS sequence"/>
</dbReference>
<dbReference type="EMBL" id="KZ994807">
    <property type="protein sequence ID" value="RKO92014.1"/>
    <property type="molecule type" value="Genomic_DNA"/>
</dbReference>
<dbReference type="SUPFAM" id="SSF52540">
    <property type="entry name" value="P-loop containing nucleoside triphosphate hydrolases"/>
    <property type="match status" value="1"/>
</dbReference>
<name>A0A4P9WH16_9FUNG</name>
<dbReference type="PANTHER" id="PTHR21231">
    <property type="entry name" value="XPA-BINDING PROTEIN 1-RELATED"/>
    <property type="match status" value="1"/>
</dbReference>
<accession>A0A4P9WH16</accession>
<protein>
    <recommendedName>
        <fullName evidence="5">GPN-loop GTPase 3</fullName>
    </recommendedName>
</protein>
<comment type="subunit">
    <text evidence="5">Binds to RNA polymerase II (RNAPII).</text>
</comment>
<dbReference type="Pfam" id="PF03029">
    <property type="entry name" value="ATP_bind_1"/>
    <property type="match status" value="1"/>
</dbReference>
<dbReference type="GO" id="GO:0005525">
    <property type="term" value="F:GTP binding"/>
    <property type="evidence" value="ECO:0007669"/>
    <property type="project" value="UniProtKB-KW"/>
</dbReference>
<evidence type="ECO:0000313" key="6">
    <source>
        <dbReference type="EMBL" id="RKO92014.1"/>
    </source>
</evidence>
<comment type="function">
    <text evidence="5">Small GTPase required for proper nuclear import of RNA polymerase II and III (RNAPII and RNAPIII). May act at an RNAP assembly step prior to nuclear import.</text>
</comment>
<organism evidence="6 7">
    <name type="scientific">Blyttiomyces helicus</name>
    <dbReference type="NCBI Taxonomy" id="388810"/>
    <lineage>
        <taxon>Eukaryota</taxon>
        <taxon>Fungi</taxon>
        <taxon>Fungi incertae sedis</taxon>
        <taxon>Chytridiomycota</taxon>
        <taxon>Chytridiomycota incertae sedis</taxon>
        <taxon>Chytridiomycetes</taxon>
        <taxon>Chytridiomycetes incertae sedis</taxon>
        <taxon>Blyttiomyces</taxon>
    </lineage>
</organism>
<proteinExistence type="inferred from homology"/>
<evidence type="ECO:0000256" key="4">
    <source>
        <dbReference type="ARBA" id="ARBA00023134"/>
    </source>
</evidence>
<keyword evidence="4 5" id="KW-0342">GTP-binding</keyword>
<evidence type="ECO:0000256" key="5">
    <source>
        <dbReference type="RuleBase" id="RU365059"/>
    </source>
</evidence>
<dbReference type="InterPro" id="IPR004130">
    <property type="entry name" value="Gpn"/>
</dbReference>
<keyword evidence="7" id="KW-1185">Reference proteome</keyword>
<keyword evidence="2 5" id="KW-0547">Nucleotide-binding</keyword>